<organism evidence="2">
    <name type="scientific">Xiangshan martelli-like virus 1</name>
    <dbReference type="NCBI Taxonomy" id="2886232"/>
    <lineage>
        <taxon>Viruses</taxon>
        <taxon>Riboviria</taxon>
        <taxon>Orthornavirae</taxon>
        <taxon>Kitrinoviricota</taxon>
        <taxon>Alsuviricetes</taxon>
        <taxon>Martellivirales</taxon>
    </lineage>
</organism>
<name>A0A8K1P3G0_9VIRU</name>
<proteinExistence type="predicted"/>
<feature type="transmembrane region" description="Helical" evidence="1">
    <location>
        <begin position="327"/>
        <end position="343"/>
    </location>
</feature>
<accession>A0A8K1P3G0</accession>
<reference evidence="2" key="1">
    <citation type="submission" date="2021-09" db="EMBL/GenBank/DDBJ databases">
        <authorList>
            <person name="Li N.N."/>
        </authorList>
    </citation>
    <scope>NUCLEOTIDE SEQUENCE</scope>
    <source>
        <strain evidence="2">Novel_7</strain>
    </source>
</reference>
<keyword evidence="1" id="KW-0812">Transmembrane</keyword>
<feature type="transmembrane region" description="Helical" evidence="1">
    <location>
        <begin position="363"/>
        <end position="392"/>
    </location>
</feature>
<dbReference type="InterPro" id="IPR043638">
    <property type="entry name" value="DisA_glycoprotein"/>
</dbReference>
<dbReference type="EMBL" id="OK491483">
    <property type="protein sequence ID" value="UDL13950.1"/>
    <property type="molecule type" value="Genomic_RNA"/>
</dbReference>
<keyword evidence="1" id="KW-1133">Transmembrane helix</keyword>
<protein>
    <submittedName>
        <fullName evidence="2">Uncharacterized protein</fullName>
    </submittedName>
</protein>
<evidence type="ECO:0000313" key="2">
    <source>
        <dbReference type="EMBL" id="UDL13950.1"/>
    </source>
</evidence>
<evidence type="ECO:0000256" key="1">
    <source>
        <dbReference type="SAM" id="Phobius"/>
    </source>
</evidence>
<sequence>MFVILFFFHCVYSYNYEIPLSLLPDYTLDSIYPNIGFKYHSNVHNSSFLIDSQVYEVGFFQRILGYNCPPNYIRHDLSHKTFENIYMCVGKQYSAQSYSSYSLYLTFPPVHHKPNFCLKYKGNNYCFEYNIKYLEHYILIKHLNKYFVTSKFCLEYLVETINDKIYFDDFKYNITDSHVYFYEQPSICSFDKFSYISDLSNLLYSVPLIAIVDVKNKDQQDILDSFRFSDYDLCQTEKEILIDYELKLAYTINTECIKIVEKYIPLNISSLDIQQSKSDSFSTILQKIVLGIISPIINIVLSSLEHIIDFILDLINSPDFERFFERLFKFLIHFLYSVYQFILTDVVPKLINFFYSLTFRAKIFVFLFVFLYLKTSKFFVSILYILLVLICCRND</sequence>
<dbReference type="Pfam" id="PF19226">
    <property type="entry name" value="DisA"/>
    <property type="match status" value="1"/>
</dbReference>
<keyword evidence="1" id="KW-0472">Membrane</keyword>